<keyword evidence="2" id="KW-0378">Hydrolase</keyword>
<dbReference type="InterPro" id="IPR003595">
    <property type="entry name" value="Tyr_Pase_cat"/>
</dbReference>
<evidence type="ECO:0000256" key="5">
    <source>
        <dbReference type="ARBA" id="ARBA00060867"/>
    </source>
</evidence>
<comment type="function">
    <text evidence="4">May play roles in cilia formation and/or maintenance.</text>
</comment>
<dbReference type="Gene3D" id="3.90.190.10">
    <property type="entry name" value="Protein tyrosine phosphatase superfamily"/>
    <property type="match status" value="1"/>
</dbReference>
<dbReference type="PROSITE" id="PS50056">
    <property type="entry name" value="TYR_PHOSPHATASE_2"/>
    <property type="match status" value="1"/>
</dbReference>
<evidence type="ECO:0000256" key="2">
    <source>
        <dbReference type="ARBA" id="ARBA00022801"/>
    </source>
</evidence>
<comment type="similarity">
    <text evidence="5">Belongs to the protein-tyrosine phosphatase family. Non-receptor class PTPDC1 subfamily.</text>
</comment>
<evidence type="ECO:0000256" key="1">
    <source>
        <dbReference type="ARBA" id="ARBA00022794"/>
    </source>
</evidence>
<protein>
    <recommendedName>
        <fullName evidence="6">Protein tyrosine phosphatase domain-containing protein 1</fullName>
    </recommendedName>
</protein>
<name>A0A834J3C0_RHYFE</name>
<gene>
    <name evidence="9" type="ORF">GWI33_001400</name>
</gene>
<organism evidence="9 10">
    <name type="scientific">Rhynchophorus ferrugineus</name>
    <name type="common">Red palm weevil</name>
    <name type="synonym">Curculio ferrugineus</name>
    <dbReference type="NCBI Taxonomy" id="354439"/>
    <lineage>
        <taxon>Eukaryota</taxon>
        <taxon>Metazoa</taxon>
        <taxon>Ecdysozoa</taxon>
        <taxon>Arthropoda</taxon>
        <taxon>Hexapoda</taxon>
        <taxon>Insecta</taxon>
        <taxon>Pterygota</taxon>
        <taxon>Neoptera</taxon>
        <taxon>Endopterygota</taxon>
        <taxon>Coleoptera</taxon>
        <taxon>Polyphaga</taxon>
        <taxon>Cucujiformia</taxon>
        <taxon>Curculionidae</taxon>
        <taxon>Dryophthorinae</taxon>
        <taxon>Rhynchophorus</taxon>
    </lineage>
</organism>
<evidence type="ECO:0000256" key="6">
    <source>
        <dbReference type="ARBA" id="ARBA00072096"/>
    </source>
</evidence>
<dbReference type="InterPro" id="IPR000387">
    <property type="entry name" value="Tyr_Pase_dom"/>
</dbReference>
<dbReference type="GO" id="GO:0004725">
    <property type="term" value="F:protein tyrosine phosphatase activity"/>
    <property type="evidence" value="ECO:0007669"/>
    <property type="project" value="InterPro"/>
</dbReference>
<sequence>MNLSEIRNGNGETVQANYNKLSDHIRRLTPHGIQCSIFCGGINCKYENPENWKPDSLAIQGIYSHWVTDEILAMARPSTMVIIQKNVIQQFESLGIKSIINLQCPKEHASCGQQLEISGFSYDPNIFMEQNIYYYNFAWKDYGDATLEGLLNMVKVIAFALTEGRVAIHCHAGLGRTGVLISCYLVYSLRVSANDAIRYVRFKRPGSVQTRGQILCVRHFAQFILPQTISYYIKENASKDKYMNEFTLQKFLRRQKVVLHGYEERNLKYLPKIVYVICERILKLCACTEASEYQQKNIPFTTGFYTEKLYSGMKRHESNYSISSISSPSTETIFLNVQMEPSSPTSPNLSENGDLTDSFSDISTLDGDDINDDLLLENRCFQELETQKSFAQDHNDEEIIIHDTQEVINSFITDYSKHDNEIRRKIRLYQNEINCSQVGWLRLAVETDVDILVALLLEWLEGLKVPVMKLEHFEQIVVMYKQTEACFQKFGMEESYLIEYLLSFLSRLQPLSKDCLDWLLKRMLGALSKQTVIIKGHVIPSEKGFKRIGDGTLSCSCKFFQDLFDVIDQHHKQRTTLLRSAEKIIDNDNEELDNIGFH</sequence>
<dbReference type="SMART" id="SM00195">
    <property type="entry name" value="DSPc"/>
    <property type="match status" value="1"/>
</dbReference>
<feature type="domain" description="Tyrosine-protein phosphatase" evidence="7">
    <location>
        <begin position="62"/>
        <end position="232"/>
    </location>
</feature>
<dbReference type="OrthoDB" id="542013at2759"/>
<dbReference type="InterPro" id="IPR016130">
    <property type="entry name" value="Tyr_Pase_AS"/>
</dbReference>
<dbReference type="AlphaFoldDB" id="A0A834J3C0"/>
<dbReference type="FunFam" id="3.90.190.10:FF:000027">
    <property type="entry name" value="Protein tyrosine phosphatase domain containing 1"/>
    <property type="match status" value="1"/>
</dbReference>
<dbReference type="CDD" id="cd14506">
    <property type="entry name" value="PTP_PTPDC1"/>
    <property type="match status" value="1"/>
</dbReference>
<evidence type="ECO:0000256" key="4">
    <source>
        <dbReference type="ARBA" id="ARBA00056295"/>
    </source>
</evidence>
<dbReference type="Proteomes" id="UP000625711">
    <property type="component" value="Unassembled WGS sequence"/>
</dbReference>
<evidence type="ECO:0000313" key="9">
    <source>
        <dbReference type="EMBL" id="KAF7287427.1"/>
    </source>
</evidence>
<dbReference type="SUPFAM" id="SSF52799">
    <property type="entry name" value="(Phosphotyrosine protein) phosphatases II"/>
    <property type="match status" value="1"/>
</dbReference>
<dbReference type="Pfam" id="PF00782">
    <property type="entry name" value="DSPc"/>
    <property type="match status" value="1"/>
</dbReference>
<proteinExistence type="inferred from homology"/>
<keyword evidence="1" id="KW-0970">Cilium biogenesis/degradation</keyword>
<dbReference type="InterPro" id="IPR000340">
    <property type="entry name" value="Dual-sp_phosphatase_cat-dom"/>
</dbReference>
<dbReference type="GO" id="GO:0060271">
    <property type="term" value="P:cilium assembly"/>
    <property type="evidence" value="ECO:0007669"/>
    <property type="project" value="InterPro"/>
</dbReference>
<dbReference type="PANTHER" id="PTHR23339">
    <property type="entry name" value="TYROSINE SPECIFIC PROTEIN PHOSPHATASE AND DUAL SPECIFICITY PROTEIN PHOSPHATASE"/>
    <property type="match status" value="1"/>
</dbReference>
<dbReference type="EMBL" id="JAACXV010000013">
    <property type="protein sequence ID" value="KAF7287427.1"/>
    <property type="molecule type" value="Genomic_DNA"/>
</dbReference>
<dbReference type="InterPro" id="IPR020422">
    <property type="entry name" value="TYR_PHOSPHATASE_DUAL_dom"/>
</dbReference>
<dbReference type="InterPro" id="IPR029021">
    <property type="entry name" value="Prot-tyrosine_phosphatase-like"/>
</dbReference>
<dbReference type="InterPro" id="IPR049573">
    <property type="entry name" value="PTPDC1_PTP"/>
</dbReference>
<dbReference type="PROSITE" id="PS00383">
    <property type="entry name" value="TYR_PHOSPHATASE_1"/>
    <property type="match status" value="1"/>
</dbReference>
<dbReference type="PROSITE" id="PS50054">
    <property type="entry name" value="TYR_PHOSPHATASE_DUAL"/>
    <property type="match status" value="1"/>
</dbReference>
<dbReference type="SMART" id="SM00404">
    <property type="entry name" value="PTPc_motif"/>
    <property type="match status" value="1"/>
</dbReference>
<comment type="caution">
    <text evidence="9">The sequence shown here is derived from an EMBL/GenBank/DDBJ whole genome shotgun (WGS) entry which is preliminary data.</text>
</comment>
<feature type="domain" description="Tyrosine specific protein phosphatases" evidence="8">
    <location>
        <begin position="148"/>
        <end position="215"/>
    </location>
</feature>
<dbReference type="InterPro" id="IPR050561">
    <property type="entry name" value="PTP"/>
</dbReference>
<evidence type="ECO:0000259" key="7">
    <source>
        <dbReference type="PROSITE" id="PS50054"/>
    </source>
</evidence>
<accession>A0A834J3C0</accession>
<evidence type="ECO:0000256" key="3">
    <source>
        <dbReference type="ARBA" id="ARBA00022912"/>
    </source>
</evidence>
<reference evidence="9" key="1">
    <citation type="submission" date="2020-08" db="EMBL/GenBank/DDBJ databases">
        <title>Genome sequencing and assembly of the red palm weevil Rhynchophorus ferrugineus.</title>
        <authorList>
            <person name="Dias G.B."/>
            <person name="Bergman C.M."/>
            <person name="Manee M."/>
        </authorList>
    </citation>
    <scope>NUCLEOTIDE SEQUENCE</scope>
    <source>
        <strain evidence="9">AA-2017</strain>
        <tissue evidence="9">Whole larva</tissue>
    </source>
</reference>
<keyword evidence="10" id="KW-1185">Reference proteome</keyword>
<evidence type="ECO:0000259" key="8">
    <source>
        <dbReference type="PROSITE" id="PS50056"/>
    </source>
</evidence>
<evidence type="ECO:0000313" key="10">
    <source>
        <dbReference type="Proteomes" id="UP000625711"/>
    </source>
</evidence>
<keyword evidence="3" id="KW-0904">Protein phosphatase</keyword>